<reference evidence="1 2" key="1">
    <citation type="submission" date="2020-09" db="EMBL/GenBank/DDBJ databases">
        <title>De no assembly of potato wild relative species, Solanum commersonii.</title>
        <authorList>
            <person name="Cho K."/>
        </authorList>
    </citation>
    <scope>NUCLEOTIDE SEQUENCE [LARGE SCALE GENOMIC DNA]</scope>
    <source>
        <strain evidence="1">LZ3.2</strain>
        <tissue evidence="1">Leaf</tissue>
    </source>
</reference>
<evidence type="ECO:0000313" key="1">
    <source>
        <dbReference type="EMBL" id="KAG5621908.1"/>
    </source>
</evidence>
<gene>
    <name evidence="1" type="ORF">H5410_007126</name>
</gene>
<dbReference type="OrthoDB" id="696485at2759"/>
<organism evidence="1 2">
    <name type="scientific">Solanum commersonii</name>
    <name type="common">Commerson's wild potato</name>
    <name type="synonym">Commerson's nightshade</name>
    <dbReference type="NCBI Taxonomy" id="4109"/>
    <lineage>
        <taxon>Eukaryota</taxon>
        <taxon>Viridiplantae</taxon>
        <taxon>Streptophyta</taxon>
        <taxon>Embryophyta</taxon>
        <taxon>Tracheophyta</taxon>
        <taxon>Spermatophyta</taxon>
        <taxon>Magnoliopsida</taxon>
        <taxon>eudicotyledons</taxon>
        <taxon>Gunneridae</taxon>
        <taxon>Pentapetalae</taxon>
        <taxon>asterids</taxon>
        <taxon>lamiids</taxon>
        <taxon>Solanales</taxon>
        <taxon>Solanaceae</taxon>
        <taxon>Solanoideae</taxon>
        <taxon>Solaneae</taxon>
        <taxon>Solanum</taxon>
    </lineage>
</organism>
<sequence>MRHYKKRDAGLLKMLMCEQKAEVNNHLFIHSKAASKLWNMFLCILGVSWVMPKTTMELFNSWTRIGNRGKVKTGGRLAPCIWWTLWKKKGMLGVLKDKMIVLTSLNMDSCGMVDIGQTGSKYTRCNNWTPSKRIWKRLNRVFINSLWAQNYNQRYQRCAKHA</sequence>
<accession>A0A9J6AC68</accession>
<evidence type="ECO:0000313" key="2">
    <source>
        <dbReference type="Proteomes" id="UP000824120"/>
    </source>
</evidence>
<protein>
    <submittedName>
        <fullName evidence="1">Uncharacterized protein</fullName>
    </submittedName>
</protein>
<dbReference type="EMBL" id="JACXVP010000002">
    <property type="protein sequence ID" value="KAG5621908.1"/>
    <property type="molecule type" value="Genomic_DNA"/>
</dbReference>
<name>A0A9J6AC68_SOLCO</name>
<comment type="caution">
    <text evidence="1">The sequence shown here is derived from an EMBL/GenBank/DDBJ whole genome shotgun (WGS) entry which is preliminary data.</text>
</comment>
<dbReference type="Proteomes" id="UP000824120">
    <property type="component" value="Chromosome 2"/>
</dbReference>
<keyword evidence="2" id="KW-1185">Reference proteome</keyword>
<dbReference type="AlphaFoldDB" id="A0A9J6AC68"/>
<proteinExistence type="predicted"/>